<dbReference type="EMBL" id="CP019699">
    <property type="protein sequence ID" value="AQS55118.1"/>
    <property type="molecule type" value="Genomic_DNA"/>
</dbReference>
<name>A0A1U9K516_9BACL</name>
<accession>A0A1U9K516</accession>
<dbReference type="AlphaFoldDB" id="A0A1U9K516"/>
<feature type="compositionally biased region" description="Basic and acidic residues" evidence="1">
    <location>
        <begin position="9"/>
        <end position="18"/>
    </location>
</feature>
<dbReference type="Proteomes" id="UP000188603">
    <property type="component" value="Chromosome"/>
</dbReference>
<dbReference type="RefSeq" id="WP_077718937.1">
    <property type="nucleotide sequence ID" value="NZ_CP019699.1"/>
</dbReference>
<evidence type="ECO:0000256" key="1">
    <source>
        <dbReference type="SAM" id="MobiDB-lite"/>
    </source>
</evidence>
<feature type="region of interest" description="Disordered" evidence="1">
    <location>
        <begin position="1"/>
        <end position="31"/>
    </location>
</feature>
<dbReference type="KEGG" id="ntr:B0W44_04370"/>
<evidence type="ECO:0000313" key="2">
    <source>
        <dbReference type="EMBL" id="AQS55118.1"/>
    </source>
</evidence>
<protein>
    <submittedName>
        <fullName evidence="2">Uncharacterized protein</fullName>
    </submittedName>
</protein>
<organism evidence="2 3">
    <name type="scientific">Novibacillus thermophilus</name>
    <dbReference type="NCBI Taxonomy" id="1471761"/>
    <lineage>
        <taxon>Bacteria</taxon>
        <taxon>Bacillati</taxon>
        <taxon>Bacillota</taxon>
        <taxon>Bacilli</taxon>
        <taxon>Bacillales</taxon>
        <taxon>Thermoactinomycetaceae</taxon>
        <taxon>Novibacillus</taxon>
    </lineage>
</organism>
<proteinExistence type="predicted"/>
<keyword evidence="3" id="KW-1185">Reference proteome</keyword>
<sequence>MSHSIVTENDGKRADHDFSIIVPDNGTGKTDTGVKILAADSVTIEGVHEREQMGGDAAAAHEDVT</sequence>
<reference evidence="2 3" key="1">
    <citation type="journal article" date="2015" name="Int. J. Syst. Evol. Microbiol.">
        <title>Novibacillus thermophilus gen. nov., sp. nov., a Gram-staining-negative and moderately thermophilic member of the family Thermoactinomycetaceae.</title>
        <authorList>
            <person name="Yang G."/>
            <person name="Chen J."/>
            <person name="Zhou S."/>
        </authorList>
    </citation>
    <scope>NUCLEOTIDE SEQUENCE [LARGE SCALE GENOMIC DNA]</scope>
    <source>
        <strain evidence="2 3">SG-1</strain>
    </source>
</reference>
<dbReference type="STRING" id="1471761.B0W44_04370"/>
<gene>
    <name evidence="2" type="ORF">B0W44_04370</name>
</gene>
<evidence type="ECO:0000313" key="3">
    <source>
        <dbReference type="Proteomes" id="UP000188603"/>
    </source>
</evidence>